<dbReference type="EMBL" id="JADFTS010000006">
    <property type="protein sequence ID" value="KAF9600935.1"/>
    <property type="molecule type" value="Genomic_DNA"/>
</dbReference>
<dbReference type="SUPFAM" id="SSF49562">
    <property type="entry name" value="C2 domain (Calcium/lipid-binding domain, CaLB)"/>
    <property type="match status" value="1"/>
</dbReference>
<protein>
    <recommendedName>
        <fullName evidence="2">C2 domain-containing protein</fullName>
    </recommendedName>
</protein>
<dbReference type="Gene3D" id="2.60.40.150">
    <property type="entry name" value="C2 domain"/>
    <property type="match status" value="1"/>
</dbReference>
<gene>
    <name evidence="3" type="ORF">IFM89_014062</name>
</gene>
<dbReference type="InterPro" id="IPR000008">
    <property type="entry name" value="C2_dom"/>
</dbReference>
<feature type="region of interest" description="Disordered" evidence="1">
    <location>
        <begin position="280"/>
        <end position="302"/>
    </location>
</feature>
<feature type="compositionally biased region" description="Pro residues" evidence="1">
    <location>
        <begin position="143"/>
        <end position="154"/>
    </location>
</feature>
<feature type="domain" description="C2" evidence="2">
    <location>
        <begin position="1"/>
        <end position="109"/>
    </location>
</feature>
<evidence type="ECO:0000313" key="4">
    <source>
        <dbReference type="Proteomes" id="UP000631114"/>
    </source>
</evidence>
<dbReference type="InterPro" id="IPR044750">
    <property type="entry name" value="C2_SRC2/BAP"/>
</dbReference>
<dbReference type="PANTHER" id="PTHR32246:SF20">
    <property type="entry name" value="CALCIUM-DEPENDENT LIPID-BINDING (CALB DOMAIN) FAMILY PROTEIN"/>
    <property type="match status" value="1"/>
</dbReference>
<dbReference type="CDD" id="cd04051">
    <property type="entry name" value="C2_SRC2_like"/>
    <property type="match status" value="1"/>
</dbReference>
<dbReference type="InterPro" id="IPR035892">
    <property type="entry name" value="C2_domain_sf"/>
</dbReference>
<accession>A0A835HHT8</accession>
<dbReference type="PANTHER" id="PTHR32246">
    <property type="entry name" value="INGRESSION PROTEIN FIC1"/>
    <property type="match status" value="1"/>
</dbReference>
<proteinExistence type="predicted"/>
<feature type="compositionally biased region" description="Gly residues" evidence="1">
    <location>
        <begin position="211"/>
        <end position="232"/>
    </location>
</feature>
<keyword evidence="4" id="KW-1185">Reference proteome</keyword>
<dbReference type="AlphaFoldDB" id="A0A835HHT8"/>
<feature type="compositionally biased region" description="Low complexity" evidence="1">
    <location>
        <begin position="164"/>
        <end position="186"/>
    </location>
</feature>
<evidence type="ECO:0000313" key="3">
    <source>
        <dbReference type="EMBL" id="KAF9600935.1"/>
    </source>
</evidence>
<reference evidence="3 4" key="1">
    <citation type="submission" date="2020-10" db="EMBL/GenBank/DDBJ databases">
        <title>The Coptis chinensis genome and diversification of protoberbering-type alkaloids.</title>
        <authorList>
            <person name="Wang B."/>
            <person name="Shu S."/>
            <person name="Song C."/>
            <person name="Liu Y."/>
        </authorList>
    </citation>
    <scope>NUCLEOTIDE SEQUENCE [LARGE SCALE GENOMIC DNA]</scope>
    <source>
        <strain evidence="3">HL-2020</strain>
        <tissue evidence="3">Leaf</tissue>
    </source>
</reference>
<feature type="region of interest" description="Disordered" evidence="1">
    <location>
        <begin position="142"/>
        <end position="240"/>
    </location>
</feature>
<dbReference type="SMART" id="SM00239">
    <property type="entry name" value="C2"/>
    <property type="match status" value="1"/>
</dbReference>
<dbReference type="OrthoDB" id="1915999at2759"/>
<organism evidence="3 4">
    <name type="scientific">Coptis chinensis</name>
    <dbReference type="NCBI Taxonomy" id="261450"/>
    <lineage>
        <taxon>Eukaryota</taxon>
        <taxon>Viridiplantae</taxon>
        <taxon>Streptophyta</taxon>
        <taxon>Embryophyta</taxon>
        <taxon>Tracheophyta</taxon>
        <taxon>Spermatophyta</taxon>
        <taxon>Magnoliopsida</taxon>
        <taxon>Ranunculales</taxon>
        <taxon>Ranunculaceae</taxon>
        <taxon>Coptidoideae</taxon>
        <taxon>Coptis</taxon>
    </lineage>
</organism>
<name>A0A835HHT8_9MAGN</name>
<evidence type="ECO:0000256" key="1">
    <source>
        <dbReference type="SAM" id="MobiDB-lite"/>
    </source>
</evidence>
<dbReference type="PROSITE" id="PS50004">
    <property type="entry name" value="C2"/>
    <property type="match status" value="1"/>
</dbReference>
<evidence type="ECO:0000259" key="2">
    <source>
        <dbReference type="PROSITE" id="PS50004"/>
    </source>
</evidence>
<dbReference type="Pfam" id="PF00168">
    <property type="entry name" value="C2"/>
    <property type="match status" value="1"/>
</dbReference>
<sequence length="302" mass="32257">MASPFELEVTISSAKDLKNVNWRHGDLKPYAVVWVDPTSKFSIKVDQDGDTCPVWNETLVIPLYSPIEDSTLSIDIIHAYAAEDVKPLIGSARIPISEIVNDVGIGEWAERSLKLKRPSGRPHGKLNVNILVRRPRYRAPDPYYAPPYGVPPPATSRDYQSAHSSYPYQNQNPNPSPYASAPSGYPYNPPGGYPQGTYGAGQGGYPQETGQGYGSVQGGYPQGTGQGYGSGPGPEYSAVQQEKKNKKLGMGTGLAIGAVAGVLGGLVLAEGVEHVEHKIADDAAEKVEEDSAYDDGGYGGYG</sequence>
<dbReference type="GO" id="GO:0006952">
    <property type="term" value="P:defense response"/>
    <property type="evidence" value="ECO:0007669"/>
    <property type="project" value="InterPro"/>
</dbReference>
<dbReference type="Proteomes" id="UP000631114">
    <property type="component" value="Unassembled WGS sequence"/>
</dbReference>
<comment type="caution">
    <text evidence="3">The sequence shown here is derived from an EMBL/GenBank/DDBJ whole genome shotgun (WGS) entry which is preliminary data.</text>
</comment>